<dbReference type="Gene3D" id="2.30.29.30">
    <property type="entry name" value="Pleckstrin-homology domain (PH domain)/Phosphotyrosine-binding domain (PTB)"/>
    <property type="match status" value="1"/>
</dbReference>
<dbReference type="GO" id="GO:0016020">
    <property type="term" value="C:membrane"/>
    <property type="evidence" value="ECO:0007669"/>
    <property type="project" value="UniProtKB-SubCell"/>
</dbReference>
<dbReference type="KEGG" id="mnt:21385647"/>
<feature type="domain" description="VASt" evidence="5">
    <location>
        <begin position="136"/>
        <end position="299"/>
    </location>
</feature>
<dbReference type="AlphaFoldDB" id="W9RUI5"/>
<name>W9RUI5_9ROSA</name>
<dbReference type="Pfam" id="PF02893">
    <property type="entry name" value="GRAM"/>
    <property type="match status" value="1"/>
</dbReference>
<keyword evidence="2" id="KW-0812">Transmembrane</keyword>
<protein>
    <recommendedName>
        <fullName evidence="5">VASt domain-containing protein</fullName>
    </recommendedName>
</protein>
<evidence type="ECO:0000259" key="5">
    <source>
        <dbReference type="PROSITE" id="PS51778"/>
    </source>
</evidence>
<dbReference type="OrthoDB" id="2162691at2759"/>
<dbReference type="InterPro" id="IPR031968">
    <property type="entry name" value="VASt"/>
</dbReference>
<keyword evidence="3" id="KW-1133">Transmembrane helix</keyword>
<dbReference type="EMBL" id="KE345113">
    <property type="protein sequence ID" value="EXB93910.1"/>
    <property type="molecule type" value="Genomic_DNA"/>
</dbReference>
<dbReference type="STRING" id="981085.W9RUI5"/>
<evidence type="ECO:0000256" key="4">
    <source>
        <dbReference type="ARBA" id="ARBA00023136"/>
    </source>
</evidence>
<dbReference type="Pfam" id="PF16016">
    <property type="entry name" value="VASt"/>
    <property type="match status" value="1"/>
</dbReference>
<evidence type="ECO:0000313" key="7">
    <source>
        <dbReference type="Proteomes" id="UP000030645"/>
    </source>
</evidence>
<dbReference type="PROSITE" id="PS51778">
    <property type="entry name" value="VAST"/>
    <property type="match status" value="1"/>
</dbReference>
<comment type="subcellular location">
    <subcellularLocation>
        <location evidence="1">Membrane</location>
        <topology evidence="1">Single-pass membrane protein</topology>
    </subcellularLocation>
</comment>
<accession>W9RUI5</accession>
<dbReference type="InterPro" id="IPR044511">
    <property type="entry name" value="At1g03370/At5g50170-like"/>
</dbReference>
<keyword evidence="4" id="KW-0472">Membrane</keyword>
<dbReference type="PANTHER" id="PTHR46296">
    <property type="entry name" value="BNAA05G37250D PROTEIN"/>
    <property type="match status" value="1"/>
</dbReference>
<reference evidence="7" key="1">
    <citation type="submission" date="2013-01" db="EMBL/GenBank/DDBJ databases">
        <title>Draft Genome Sequence of a Mulberry Tree, Morus notabilis C.K. Schneid.</title>
        <authorList>
            <person name="He N."/>
            <person name="Zhao S."/>
        </authorList>
    </citation>
    <scope>NUCLEOTIDE SEQUENCE</scope>
</reference>
<dbReference type="eggNOG" id="KOG1032">
    <property type="taxonomic scope" value="Eukaryota"/>
</dbReference>
<evidence type="ECO:0000256" key="1">
    <source>
        <dbReference type="ARBA" id="ARBA00004167"/>
    </source>
</evidence>
<gene>
    <name evidence="6" type="ORF">L484_002066</name>
</gene>
<dbReference type="PANTHER" id="PTHR46296:SF7">
    <property type="entry name" value="C2 DOMAIN-CONTAINING PROTEIN"/>
    <property type="match status" value="1"/>
</dbReference>
<dbReference type="InterPro" id="IPR004182">
    <property type="entry name" value="GRAM"/>
</dbReference>
<dbReference type="Proteomes" id="UP000030645">
    <property type="component" value="Unassembled WGS sequence"/>
</dbReference>
<evidence type="ECO:0000313" key="6">
    <source>
        <dbReference type="EMBL" id="EXB93910.1"/>
    </source>
</evidence>
<keyword evidence="7" id="KW-1185">Reference proteome</keyword>
<organism evidence="6 7">
    <name type="scientific">Morus notabilis</name>
    <dbReference type="NCBI Taxonomy" id="981085"/>
    <lineage>
        <taxon>Eukaryota</taxon>
        <taxon>Viridiplantae</taxon>
        <taxon>Streptophyta</taxon>
        <taxon>Embryophyta</taxon>
        <taxon>Tracheophyta</taxon>
        <taxon>Spermatophyta</taxon>
        <taxon>Magnoliopsida</taxon>
        <taxon>eudicotyledons</taxon>
        <taxon>Gunneridae</taxon>
        <taxon>Pentapetalae</taxon>
        <taxon>rosids</taxon>
        <taxon>fabids</taxon>
        <taxon>Rosales</taxon>
        <taxon>Moraceae</taxon>
        <taxon>Moreae</taxon>
        <taxon>Morus</taxon>
    </lineage>
</organism>
<dbReference type="InterPro" id="IPR011993">
    <property type="entry name" value="PH-like_dom_sf"/>
</dbReference>
<proteinExistence type="predicted"/>
<sequence>MQGRLFLSARIVGFYANLFGHKTKFFFLWEDIEDIQVLPPTFSSVGSPLLVIILKKDRGLDARRAAKSQDEEGRLRFCFQSFVSFNVASRTIMALWRTRTLPAEQKPQIAEEQEDQEERSIMVDDNEIVLDAEDAKMSKVYGAELPININSLMEMFGGGKLEQKVMVKYGCLNYTTTAWEAFKDDILERRLSYKFNRHVSVFGGEVTCTQQKFPIANGQGWILNEVMALHDVPFSDHFRVHLRYQIEKSAFSHNACKCDVYMGITWLRSSKFQQKITQNITDKFTDRVREIFALVEREILLATQRDIAF</sequence>
<evidence type="ECO:0000256" key="2">
    <source>
        <dbReference type="ARBA" id="ARBA00022692"/>
    </source>
</evidence>
<evidence type="ECO:0000256" key="3">
    <source>
        <dbReference type="ARBA" id="ARBA00022989"/>
    </source>
</evidence>